<comment type="similarity">
    <text evidence="1">Belongs to the short-chain dehydrogenases/reductases (SDR) family.</text>
</comment>
<dbReference type="PANTHER" id="PTHR24321:SF14">
    <property type="entry name" value="SHORT-CHAIN TYPE DEHYDROGENASE_REDUCTASE BLR2146-RELATED"/>
    <property type="match status" value="1"/>
</dbReference>
<dbReference type="PROSITE" id="PS00061">
    <property type="entry name" value="ADH_SHORT"/>
    <property type="match status" value="1"/>
</dbReference>
<dbReference type="PRINTS" id="PR00081">
    <property type="entry name" value="GDHRDH"/>
</dbReference>
<dbReference type="RefSeq" id="WP_062610305.1">
    <property type="nucleotide sequence ID" value="NZ_FCOX02000046.1"/>
</dbReference>
<gene>
    <name evidence="3" type="ORF">AWB78_06189</name>
</gene>
<keyword evidence="4" id="KW-1185">Reference proteome</keyword>
<dbReference type="PANTHER" id="PTHR24321">
    <property type="entry name" value="DEHYDROGENASES, SHORT CHAIN"/>
    <property type="match status" value="1"/>
</dbReference>
<evidence type="ECO:0000256" key="2">
    <source>
        <dbReference type="ARBA" id="ARBA00023002"/>
    </source>
</evidence>
<protein>
    <submittedName>
        <fullName evidence="3">Short-chain dehydrogenase/reductase SDR</fullName>
    </submittedName>
</protein>
<dbReference type="Proteomes" id="UP000071859">
    <property type="component" value="Unassembled WGS sequence"/>
</dbReference>
<dbReference type="OrthoDB" id="7064009at2"/>
<keyword evidence="2" id="KW-0560">Oxidoreductase</keyword>
<dbReference type="EMBL" id="FCOX02000046">
    <property type="protein sequence ID" value="SAL01696.1"/>
    <property type="molecule type" value="Genomic_DNA"/>
</dbReference>
<dbReference type="Gene3D" id="3.40.50.720">
    <property type="entry name" value="NAD(P)-binding Rossmann-like Domain"/>
    <property type="match status" value="1"/>
</dbReference>
<dbReference type="AlphaFoldDB" id="A0A158E5I0"/>
<organism evidence="3 4">
    <name type="scientific">Caballeronia calidae</name>
    <dbReference type="NCBI Taxonomy" id="1777139"/>
    <lineage>
        <taxon>Bacteria</taxon>
        <taxon>Pseudomonadati</taxon>
        <taxon>Pseudomonadota</taxon>
        <taxon>Betaproteobacteria</taxon>
        <taxon>Burkholderiales</taxon>
        <taxon>Burkholderiaceae</taxon>
        <taxon>Caballeronia</taxon>
    </lineage>
</organism>
<reference evidence="3" key="1">
    <citation type="submission" date="2016-01" db="EMBL/GenBank/DDBJ databases">
        <authorList>
            <person name="Peeters C."/>
        </authorList>
    </citation>
    <scope>NUCLEOTIDE SEQUENCE</scope>
    <source>
        <strain evidence="3">LMG 29321</strain>
    </source>
</reference>
<dbReference type="Pfam" id="PF13561">
    <property type="entry name" value="adh_short_C2"/>
    <property type="match status" value="1"/>
</dbReference>
<dbReference type="InterPro" id="IPR002347">
    <property type="entry name" value="SDR_fam"/>
</dbReference>
<dbReference type="CDD" id="cd05233">
    <property type="entry name" value="SDR_c"/>
    <property type="match status" value="1"/>
</dbReference>
<dbReference type="InterPro" id="IPR020904">
    <property type="entry name" value="Sc_DH/Rdtase_CS"/>
</dbReference>
<name>A0A158E5I0_9BURK</name>
<evidence type="ECO:0000313" key="3">
    <source>
        <dbReference type="EMBL" id="SAL01696.1"/>
    </source>
</evidence>
<dbReference type="SUPFAM" id="SSF51735">
    <property type="entry name" value="NAD(P)-binding Rossmann-fold domains"/>
    <property type="match status" value="1"/>
</dbReference>
<sequence length="259" mass="27242">MNLKDKVVIVTGAGRGIGKAASVLFAREGAIVCGVDWKMELLAETESAVRDAIPDAAFHSYQCDIRDEDQVKTTVAAVLDKCGTIDGLYNNAAVNTRSGSCVDMEMRSFDFTMAVNLRGSVLLCRHVIPHMVAQGKGSIVNTSSINAHFGGMGCDAYSISKAAIETLSKQLAYTYGSYGVRCNTICPGVIRTEGTLSAATDPEAAEQRLIGLSGPLGRPGKPQEIANLAAYLLSDYSSLVTGVTVFADGGFSTGGRKLS</sequence>
<dbReference type="FunFam" id="3.40.50.720:FF:000084">
    <property type="entry name" value="Short-chain dehydrogenase reductase"/>
    <property type="match status" value="1"/>
</dbReference>
<dbReference type="PRINTS" id="PR00080">
    <property type="entry name" value="SDRFAMILY"/>
</dbReference>
<proteinExistence type="inferred from homology"/>
<dbReference type="InterPro" id="IPR036291">
    <property type="entry name" value="NAD(P)-bd_dom_sf"/>
</dbReference>
<evidence type="ECO:0000313" key="4">
    <source>
        <dbReference type="Proteomes" id="UP000071859"/>
    </source>
</evidence>
<evidence type="ECO:0000256" key="1">
    <source>
        <dbReference type="ARBA" id="ARBA00006484"/>
    </source>
</evidence>
<accession>A0A158E5I0</accession>
<comment type="caution">
    <text evidence="3">The sequence shown here is derived from an EMBL/GenBank/DDBJ whole genome shotgun (WGS) entry which is preliminary data.</text>
</comment>
<dbReference type="GO" id="GO:0016491">
    <property type="term" value="F:oxidoreductase activity"/>
    <property type="evidence" value="ECO:0007669"/>
    <property type="project" value="UniProtKB-KW"/>
</dbReference>